<sequence length="276" mass="27406">MKSLFHPVMLVAAVSLTAAGCQKVEKIDVKPAQVSLSSAGQKEALKARALTADGKPVEDSKFEYASSDGKVAQVDPSGTVTAGKSGSASITVKSGEKSATVPVTVSIPASIAVKGAPLSLTGLDTTAAVDSQVLDDAGQPVKDAPVAFTSADPAIVEVQGNQLVAKGVGTTSVTATSGELKQAFEVVVALPEISAVALETVPATLKVGETATLAAVAKGTDGAAIKGVSFSFTSSDEKIATVDATGNVKAVKPGSATITAAGAGKTTEAKLTIKKK</sequence>
<proteinExistence type="predicted"/>
<evidence type="ECO:0000259" key="1">
    <source>
        <dbReference type="SMART" id="SM00635"/>
    </source>
</evidence>
<reference evidence="3" key="1">
    <citation type="submission" date="2016-10" db="EMBL/GenBank/DDBJ databases">
        <authorList>
            <person name="Varghese N."/>
            <person name="Submissions S."/>
        </authorList>
    </citation>
    <scope>NUCLEOTIDE SEQUENCE [LARGE SCALE GENOMIC DNA]</scope>
    <source>
        <strain evidence="3">DSM 17044</strain>
    </source>
</reference>
<feature type="domain" description="BIG2" evidence="1">
    <location>
        <begin position="107"/>
        <end position="187"/>
    </location>
</feature>
<dbReference type="RefSeq" id="WP_075008500.1">
    <property type="nucleotide sequence ID" value="NZ_FOAP01000012.1"/>
</dbReference>
<dbReference type="AlphaFoldDB" id="A0A1H7VWF1"/>
<dbReference type="Proteomes" id="UP000182719">
    <property type="component" value="Unassembled WGS sequence"/>
</dbReference>
<dbReference type="SUPFAM" id="SSF49373">
    <property type="entry name" value="Invasin/intimin cell-adhesion fragments"/>
    <property type="match status" value="2"/>
</dbReference>
<organism evidence="2 3">
    <name type="scientific">Stigmatella aurantiaca</name>
    <dbReference type="NCBI Taxonomy" id="41"/>
    <lineage>
        <taxon>Bacteria</taxon>
        <taxon>Pseudomonadati</taxon>
        <taxon>Myxococcota</taxon>
        <taxon>Myxococcia</taxon>
        <taxon>Myxococcales</taxon>
        <taxon>Cystobacterineae</taxon>
        <taxon>Archangiaceae</taxon>
        <taxon>Stigmatella</taxon>
    </lineage>
</organism>
<dbReference type="EMBL" id="FOAP01000012">
    <property type="protein sequence ID" value="SEM13510.1"/>
    <property type="molecule type" value="Genomic_DNA"/>
</dbReference>
<gene>
    <name evidence="2" type="ORF">SAMN05444354_11238</name>
</gene>
<dbReference type="InterPro" id="IPR003343">
    <property type="entry name" value="Big_2"/>
</dbReference>
<dbReference type="OrthoDB" id="5507798at2"/>
<dbReference type="SMART" id="SM00635">
    <property type="entry name" value="BID_2"/>
    <property type="match status" value="3"/>
</dbReference>
<protein>
    <submittedName>
        <fullName evidence="2">Ig-like domain (Group 2)</fullName>
    </submittedName>
</protein>
<keyword evidence="3" id="KW-1185">Reference proteome</keyword>
<dbReference type="PANTHER" id="PTHR23019">
    <property type="entry name" value="NUCLEAR PORE MEMBRANE GLYCOPROTEIN GP210-RELATED"/>
    <property type="match status" value="1"/>
</dbReference>
<dbReference type="InterPro" id="IPR045197">
    <property type="entry name" value="NUP210-like"/>
</dbReference>
<dbReference type="Pfam" id="PF02368">
    <property type="entry name" value="Big_2"/>
    <property type="match status" value="2"/>
</dbReference>
<dbReference type="InterPro" id="IPR008964">
    <property type="entry name" value="Invasin/intimin_cell_adhesion"/>
</dbReference>
<name>A0A1H7VWF1_STIAU</name>
<dbReference type="PANTHER" id="PTHR23019:SF0">
    <property type="entry name" value="NUCLEAR PORE MEMBRANE GLYCOPROTEIN 210"/>
    <property type="match status" value="1"/>
</dbReference>
<evidence type="ECO:0000313" key="2">
    <source>
        <dbReference type="EMBL" id="SEM13510.1"/>
    </source>
</evidence>
<feature type="domain" description="BIG2" evidence="1">
    <location>
        <begin position="194"/>
        <end position="272"/>
    </location>
</feature>
<dbReference type="Gene3D" id="2.60.40.1080">
    <property type="match status" value="3"/>
</dbReference>
<accession>A0A1H7VWF1</accession>
<feature type="domain" description="BIG2" evidence="1">
    <location>
        <begin position="23"/>
        <end position="104"/>
    </location>
</feature>
<evidence type="ECO:0000313" key="3">
    <source>
        <dbReference type="Proteomes" id="UP000182719"/>
    </source>
</evidence>
<dbReference type="PROSITE" id="PS51257">
    <property type="entry name" value="PROKAR_LIPOPROTEIN"/>
    <property type="match status" value="1"/>
</dbReference>